<dbReference type="InParanoid" id="E9H5K3"/>
<gene>
    <name evidence="3" type="ORF">DAPPUDRAFT_325785</name>
</gene>
<dbReference type="OrthoDB" id="5406275at2759"/>
<feature type="chain" id="PRO_5003241714" evidence="2">
    <location>
        <begin position="18"/>
        <end position="738"/>
    </location>
</feature>
<dbReference type="PANTHER" id="PTHR33488">
    <property type="entry name" value="ZGC:162509"/>
    <property type="match status" value="1"/>
</dbReference>
<dbReference type="STRING" id="6669.E9H5K3"/>
<organism evidence="3 4">
    <name type="scientific">Daphnia pulex</name>
    <name type="common">Water flea</name>
    <dbReference type="NCBI Taxonomy" id="6669"/>
    <lineage>
        <taxon>Eukaryota</taxon>
        <taxon>Metazoa</taxon>
        <taxon>Ecdysozoa</taxon>
        <taxon>Arthropoda</taxon>
        <taxon>Crustacea</taxon>
        <taxon>Branchiopoda</taxon>
        <taxon>Diplostraca</taxon>
        <taxon>Cladocera</taxon>
        <taxon>Anomopoda</taxon>
        <taxon>Daphniidae</taxon>
        <taxon>Daphnia</taxon>
    </lineage>
</organism>
<dbReference type="AlphaFoldDB" id="E9H5K3"/>
<feature type="coiled-coil region" evidence="1">
    <location>
        <begin position="263"/>
        <end position="290"/>
    </location>
</feature>
<dbReference type="EMBL" id="GL732594">
    <property type="protein sequence ID" value="EFX72986.1"/>
    <property type="molecule type" value="Genomic_DNA"/>
</dbReference>
<dbReference type="KEGG" id="dpx:DAPPUDRAFT_325785"/>
<evidence type="ECO:0000256" key="1">
    <source>
        <dbReference type="SAM" id="Coils"/>
    </source>
</evidence>
<dbReference type="PhylomeDB" id="E9H5K3"/>
<evidence type="ECO:0000313" key="3">
    <source>
        <dbReference type="EMBL" id="EFX72986.1"/>
    </source>
</evidence>
<dbReference type="eggNOG" id="ENOG502QVK4">
    <property type="taxonomic scope" value="Eukaryota"/>
</dbReference>
<evidence type="ECO:0000313" key="4">
    <source>
        <dbReference type="Proteomes" id="UP000000305"/>
    </source>
</evidence>
<keyword evidence="1" id="KW-0175">Coiled coil</keyword>
<name>E9H5K3_DAPPU</name>
<keyword evidence="2" id="KW-0732">Signal</keyword>
<feature type="coiled-coil region" evidence="1">
    <location>
        <begin position="648"/>
        <end position="704"/>
    </location>
</feature>
<accession>E9H5K3</accession>
<sequence>MKILILLIILAVGFVSSQVKIMQKPTNAKVSVPSSKSLTAQVKKVQKATNATQYSVNVPKSKLLAASNAVSSKEDVEEDFKNQLSAYSSWEDSLSLAPISIGLLGDLMILSSQTKDFAIDGNVPLRGILYVKYPKSFRATLVQIGNEAQTAFMVAHNHMDKIRLLTAGVPDYMKEATEILVTGDEELVSQYLPAPMIRIREAANFSVSLSMAVVWQFERVINLTAEVLEMCTSEKGLQEAKLEKTTREQKRVNLTLPLFQQMVKQLNSSIAKDQAVIERAEEDMRKALQKMPSGWEMIAMDFVQTLGNLLTAGFRTITSLAYNRLRESYKELGSIDSARGLYNPDGDRSKLNAIASQVEMCSPVAEIVRQGLEFVDELSRVARRQKPKNVTEEHFKKDRQSDLENVLELTGVKFRFSTTNLKNLMMANQQAVPINTPLLSQARKKTNSKGWASQQALASSRNRAYLAQATLVNTRQAMERTIAKMIQHNEEAIKLLTEQQNLKLEEIRYDEFIQVLKEGLEKLTIFKEQWTKLVRFFQKIADTVQLVAAQSIDDFANHIETTSLELKNVYKKFVMDKLYAKALTATQATSLVNDMAETYVSVSDKYIIPVVSSLSKKIITDPRKATMEREKLLDQCERCSKSIVDLIVADKKKILHRIEQRKAQIKKEFAFLDPVKRRQIEALRKKTELEIEKQQRGRRKLSKEQKKMQVEKVLAIRIERDEFLRENYILDDEDQSST</sequence>
<proteinExistence type="predicted"/>
<dbReference type="OMA" id="AHIFDCK"/>
<reference evidence="3 4" key="1">
    <citation type="journal article" date="2011" name="Science">
        <title>The ecoresponsive genome of Daphnia pulex.</title>
        <authorList>
            <person name="Colbourne J.K."/>
            <person name="Pfrender M.E."/>
            <person name="Gilbert D."/>
            <person name="Thomas W.K."/>
            <person name="Tucker A."/>
            <person name="Oakley T.H."/>
            <person name="Tokishita S."/>
            <person name="Aerts A."/>
            <person name="Arnold G.J."/>
            <person name="Basu M.K."/>
            <person name="Bauer D.J."/>
            <person name="Caceres C.E."/>
            <person name="Carmel L."/>
            <person name="Casola C."/>
            <person name="Choi J.H."/>
            <person name="Detter J.C."/>
            <person name="Dong Q."/>
            <person name="Dusheyko S."/>
            <person name="Eads B.D."/>
            <person name="Frohlich T."/>
            <person name="Geiler-Samerotte K.A."/>
            <person name="Gerlach D."/>
            <person name="Hatcher P."/>
            <person name="Jogdeo S."/>
            <person name="Krijgsveld J."/>
            <person name="Kriventseva E.V."/>
            <person name="Kultz D."/>
            <person name="Laforsch C."/>
            <person name="Lindquist E."/>
            <person name="Lopez J."/>
            <person name="Manak J.R."/>
            <person name="Muller J."/>
            <person name="Pangilinan J."/>
            <person name="Patwardhan R.P."/>
            <person name="Pitluck S."/>
            <person name="Pritham E.J."/>
            <person name="Rechtsteiner A."/>
            <person name="Rho M."/>
            <person name="Rogozin I.B."/>
            <person name="Sakarya O."/>
            <person name="Salamov A."/>
            <person name="Schaack S."/>
            <person name="Shapiro H."/>
            <person name="Shiga Y."/>
            <person name="Skalitzky C."/>
            <person name="Smith Z."/>
            <person name="Souvorov A."/>
            <person name="Sung W."/>
            <person name="Tang Z."/>
            <person name="Tsuchiya D."/>
            <person name="Tu H."/>
            <person name="Vos H."/>
            <person name="Wang M."/>
            <person name="Wolf Y.I."/>
            <person name="Yamagata H."/>
            <person name="Yamada T."/>
            <person name="Ye Y."/>
            <person name="Shaw J.R."/>
            <person name="Andrews J."/>
            <person name="Crease T.J."/>
            <person name="Tang H."/>
            <person name="Lucas S.M."/>
            <person name="Robertson H.M."/>
            <person name="Bork P."/>
            <person name="Koonin E.V."/>
            <person name="Zdobnov E.M."/>
            <person name="Grigoriev I.V."/>
            <person name="Lynch M."/>
            <person name="Boore J.L."/>
        </authorList>
    </citation>
    <scope>NUCLEOTIDE SEQUENCE [LARGE SCALE GENOMIC DNA]</scope>
</reference>
<evidence type="ECO:0000256" key="2">
    <source>
        <dbReference type="SAM" id="SignalP"/>
    </source>
</evidence>
<dbReference type="PANTHER" id="PTHR33488:SF2">
    <property type="entry name" value="EARLY ENDOSOME ANTIGEN 1-LIKE"/>
    <property type="match status" value="1"/>
</dbReference>
<dbReference type="HOGENOM" id="CLU_025135_0_0_1"/>
<protein>
    <submittedName>
        <fullName evidence="3">Uncharacterized protein</fullName>
    </submittedName>
</protein>
<feature type="signal peptide" evidence="2">
    <location>
        <begin position="1"/>
        <end position="17"/>
    </location>
</feature>
<keyword evidence="4" id="KW-1185">Reference proteome</keyword>
<dbReference type="Proteomes" id="UP000000305">
    <property type="component" value="Unassembled WGS sequence"/>
</dbReference>